<accession>A0A381WQ69</accession>
<name>A0A381WQ69_9ZZZZ</name>
<gene>
    <name evidence="1" type="ORF">METZ01_LOCUS107386</name>
</gene>
<feature type="non-terminal residue" evidence="1">
    <location>
        <position position="1"/>
    </location>
</feature>
<organism evidence="1">
    <name type="scientific">marine metagenome</name>
    <dbReference type="NCBI Taxonomy" id="408172"/>
    <lineage>
        <taxon>unclassified sequences</taxon>
        <taxon>metagenomes</taxon>
        <taxon>ecological metagenomes</taxon>
    </lineage>
</organism>
<reference evidence="1" key="1">
    <citation type="submission" date="2018-05" db="EMBL/GenBank/DDBJ databases">
        <authorList>
            <person name="Lanie J.A."/>
            <person name="Ng W.-L."/>
            <person name="Kazmierczak K.M."/>
            <person name="Andrzejewski T.M."/>
            <person name="Davidsen T.M."/>
            <person name="Wayne K.J."/>
            <person name="Tettelin H."/>
            <person name="Glass J.I."/>
            <person name="Rusch D."/>
            <person name="Podicherti R."/>
            <person name="Tsui H.-C.T."/>
            <person name="Winkler M.E."/>
        </authorList>
    </citation>
    <scope>NUCLEOTIDE SEQUENCE</scope>
</reference>
<protein>
    <submittedName>
        <fullName evidence="1">Uncharacterized protein</fullName>
    </submittedName>
</protein>
<dbReference type="EMBL" id="UINC01012493">
    <property type="protein sequence ID" value="SVA54532.1"/>
    <property type="molecule type" value="Genomic_DNA"/>
</dbReference>
<sequence length="94" mass="9684">IAGTPLGVLEGEIGAERMGLVVVAALDALGRSDQLQIVADAEEGALAQIIRRVRSASTSGGDVQQALKDAAQSALSLFSDLTGQLIYRALNLAH</sequence>
<evidence type="ECO:0000313" key="1">
    <source>
        <dbReference type="EMBL" id="SVA54532.1"/>
    </source>
</evidence>
<dbReference type="AlphaFoldDB" id="A0A381WQ69"/>
<proteinExistence type="predicted"/>